<gene>
    <name evidence="2" type="ORF">HGRIS_008648</name>
</gene>
<evidence type="ECO:0000313" key="2">
    <source>
        <dbReference type="EMBL" id="KAL0951994.1"/>
    </source>
</evidence>
<dbReference type="EMBL" id="JASNQZ010000011">
    <property type="protein sequence ID" value="KAL0951994.1"/>
    <property type="molecule type" value="Genomic_DNA"/>
</dbReference>
<evidence type="ECO:0000313" key="3">
    <source>
        <dbReference type="Proteomes" id="UP001556367"/>
    </source>
</evidence>
<feature type="region of interest" description="Disordered" evidence="1">
    <location>
        <begin position="1"/>
        <end position="24"/>
    </location>
</feature>
<evidence type="ECO:0000256" key="1">
    <source>
        <dbReference type="SAM" id="MobiDB-lite"/>
    </source>
</evidence>
<protein>
    <submittedName>
        <fullName evidence="2">Uncharacterized protein</fullName>
    </submittedName>
</protein>
<reference evidence="3" key="1">
    <citation type="submission" date="2024-06" db="EMBL/GenBank/DDBJ databases">
        <title>Multi-omics analyses provide insights into the biosynthesis of the anticancer antibiotic pleurotin in Hohenbuehelia grisea.</title>
        <authorList>
            <person name="Weaver J.A."/>
            <person name="Alberti F."/>
        </authorList>
    </citation>
    <scope>NUCLEOTIDE SEQUENCE [LARGE SCALE GENOMIC DNA]</scope>
    <source>
        <strain evidence="3">T-177</strain>
    </source>
</reference>
<proteinExistence type="predicted"/>
<name>A0ABR3J8M8_9AGAR</name>
<sequence>MMRHGEQIQSRMPPTRPTKPYRSHARTKCAITTGANFKNHEAYVHIAASALSAGENKGVFRAPEFGKVDHADKKSSLCERRWFVGDRGVGLGLWAIEFDGWLKMLHGLS</sequence>
<comment type="caution">
    <text evidence="2">The sequence shown here is derived from an EMBL/GenBank/DDBJ whole genome shotgun (WGS) entry which is preliminary data.</text>
</comment>
<accession>A0ABR3J8M8</accession>
<organism evidence="2 3">
    <name type="scientific">Hohenbuehelia grisea</name>
    <dbReference type="NCBI Taxonomy" id="104357"/>
    <lineage>
        <taxon>Eukaryota</taxon>
        <taxon>Fungi</taxon>
        <taxon>Dikarya</taxon>
        <taxon>Basidiomycota</taxon>
        <taxon>Agaricomycotina</taxon>
        <taxon>Agaricomycetes</taxon>
        <taxon>Agaricomycetidae</taxon>
        <taxon>Agaricales</taxon>
        <taxon>Pleurotineae</taxon>
        <taxon>Pleurotaceae</taxon>
        <taxon>Hohenbuehelia</taxon>
    </lineage>
</organism>
<dbReference type="Proteomes" id="UP001556367">
    <property type="component" value="Unassembled WGS sequence"/>
</dbReference>
<keyword evidence="3" id="KW-1185">Reference proteome</keyword>